<comment type="caution">
    <text evidence="2">The sequence shown here is derived from an EMBL/GenBank/DDBJ whole genome shotgun (WGS) entry which is preliminary data.</text>
</comment>
<reference evidence="2 3" key="1">
    <citation type="submission" date="2018-09" db="EMBL/GenBank/DDBJ databases">
        <title>Genomic Encyclopedia of Archaeal and Bacterial Type Strains, Phase II (KMG-II): from individual species to whole genera.</title>
        <authorList>
            <person name="Goeker M."/>
        </authorList>
    </citation>
    <scope>NUCLEOTIDE SEQUENCE [LARGE SCALE GENOMIC DNA]</scope>
    <source>
        <strain evidence="2 3">DSM 16505</strain>
    </source>
</reference>
<dbReference type="EMBL" id="RAQM01000007">
    <property type="protein sequence ID" value="RKF04384.1"/>
    <property type="molecule type" value="Genomic_DNA"/>
</dbReference>
<organism evidence="2 3">
    <name type="scientific">Tenacibaculum lutimaris</name>
    <dbReference type="NCBI Taxonomy" id="285258"/>
    <lineage>
        <taxon>Bacteria</taxon>
        <taxon>Pseudomonadati</taxon>
        <taxon>Bacteroidota</taxon>
        <taxon>Flavobacteriia</taxon>
        <taxon>Flavobacteriales</taxon>
        <taxon>Flavobacteriaceae</taxon>
        <taxon>Tenacibaculum</taxon>
    </lineage>
</organism>
<sequence>MKKTLFLLLFVASNLLFSQKNITESYSNYFENTREVAFLHLDKTTFLQGEEIWFKAYIQEQNSQKLHKTTSNLYVSVFEESGKLKEQQLIHIKDGIGNGSISIDSTYTEKNYYLKASTRWMKNFKEDNAYHQKVHIISSQQRATMVSEENSYEFELFPEGGNLIANTNNNIGILLKDSKGKGIKIKKGIIKDQNGNIIRYFNTNANGMNKVSLFIEKNMTYTFSTVLYNGLKIKATTGNPSSYGITINTIHTDKKIGINIITNDSSLKALIKKEFKVIIHNTRSYKTYNFTFKKNKKNYLLIFKRDDLNPGINIVTLFDEKSIPVSERIIFNNKDSLISDLRVKTENSSGDSLKIDLYNESNSKLFLSASFLPSGTEAYSPENTIISSFLLKPYVKGHVQNPGNYFKNLTDKKKLRDLDLLLLTQGWSKYNWTDIFNNSQKINYPFEHGIDVTMSFNKPIRNNQSILLYSAENNLITTFKPIENKWILKNTFIKKNSLLQFAVKHKENYLSEIIPTLSFSSGKLSDFINKESKVLTSSISEATVLDFEIIKDKFEVLNEVEVKAKIKKNEINKEYIEAGAYRNLNMKNVIVNSGETVMDFINWKTPPSRGISTIKLNGKNISREPWMLENMNLDQVKSIYYGSDMSNPGLSYAFFIFTYSPIELHSKKSTTAEVKTLMGFTIEKEYYNPRYPSYFNDTYKKYGAIFWEPNIEIGPKSSYVFKVPLNLQEKIIAYIEGVSESGELISKEYVLSEEKNK</sequence>
<evidence type="ECO:0000313" key="2">
    <source>
        <dbReference type="EMBL" id="RKF04384.1"/>
    </source>
</evidence>
<proteinExistence type="predicted"/>
<feature type="signal peptide" evidence="1">
    <location>
        <begin position="1"/>
        <end position="18"/>
    </location>
</feature>
<dbReference type="Proteomes" id="UP000285780">
    <property type="component" value="Unassembled WGS sequence"/>
</dbReference>
<keyword evidence="3" id="KW-1185">Reference proteome</keyword>
<gene>
    <name evidence="2" type="ORF">C8N26_1052</name>
</gene>
<evidence type="ECO:0000256" key="1">
    <source>
        <dbReference type="SAM" id="SignalP"/>
    </source>
</evidence>
<evidence type="ECO:0000313" key="3">
    <source>
        <dbReference type="Proteomes" id="UP000285780"/>
    </source>
</evidence>
<feature type="chain" id="PRO_5019465446" description="MG2 domain-containing protein" evidence="1">
    <location>
        <begin position="19"/>
        <end position="757"/>
    </location>
</feature>
<dbReference type="RefSeq" id="WP_120186343.1">
    <property type="nucleotide sequence ID" value="NZ_RAQM01000007.1"/>
</dbReference>
<keyword evidence="1" id="KW-0732">Signal</keyword>
<dbReference type="AlphaFoldDB" id="A0A420E2L6"/>
<evidence type="ECO:0008006" key="4">
    <source>
        <dbReference type="Google" id="ProtNLM"/>
    </source>
</evidence>
<protein>
    <recommendedName>
        <fullName evidence="4">MG2 domain-containing protein</fullName>
    </recommendedName>
</protein>
<accession>A0A420E2L6</accession>
<name>A0A420E2L6_9FLAO</name>